<dbReference type="Gene3D" id="3.40.50.300">
    <property type="entry name" value="P-loop containing nucleotide triphosphate hydrolases"/>
    <property type="match status" value="1"/>
</dbReference>
<dbReference type="SUPFAM" id="SSF46785">
    <property type="entry name" value="Winged helix' DNA-binding domain"/>
    <property type="match status" value="1"/>
</dbReference>
<evidence type="ECO:0000313" key="6">
    <source>
        <dbReference type="EMBL" id="VVB08750.1"/>
    </source>
</evidence>
<feature type="domain" description="AAA+ ATPase" evidence="5">
    <location>
        <begin position="22"/>
        <end position="233"/>
    </location>
</feature>
<dbReference type="FunFam" id="3.80.10.10:FF:000386">
    <property type="entry name" value="Disease resistance protein RPS4"/>
    <property type="match status" value="1"/>
</dbReference>
<evidence type="ECO:0000256" key="1">
    <source>
        <dbReference type="ARBA" id="ARBA00022614"/>
    </source>
</evidence>
<dbReference type="InterPro" id="IPR011713">
    <property type="entry name" value="Leu-rich_rpt_3"/>
</dbReference>
<dbReference type="InterPro" id="IPR003593">
    <property type="entry name" value="AAA+_ATPase"/>
</dbReference>
<dbReference type="InterPro" id="IPR027417">
    <property type="entry name" value="P-loop_NTPase"/>
</dbReference>
<keyword evidence="7" id="KW-1185">Reference proteome</keyword>
<dbReference type="InterPro" id="IPR002182">
    <property type="entry name" value="NB-ARC"/>
</dbReference>
<dbReference type="Pfam" id="PF00931">
    <property type="entry name" value="NB-ARC"/>
    <property type="match status" value="1"/>
</dbReference>
<dbReference type="FunFam" id="3.40.50.300:FF:001002">
    <property type="entry name" value="Disease resistance protein (TIR-NBS-LRR class)"/>
    <property type="match status" value="1"/>
</dbReference>
<dbReference type="GO" id="GO:0016787">
    <property type="term" value="F:hydrolase activity"/>
    <property type="evidence" value="ECO:0007669"/>
    <property type="project" value="UniProtKB-KW"/>
</dbReference>
<dbReference type="InterPro" id="IPR036390">
    <property type="entry name" value="WH_DNA-bd_sf"/>
</dbReference>
<dbReference type="SUPFAM" id="SSF52058">
    <property type="entry name" value="L domain-like"/>
    <property type="match status" value="1"/>
</dbReference>
<evidence type="ECO:0000256" key="3">
    <source>
        <dbReference type="ARBA" id="ARBA00022801"/>
    </source>
</evidence>
<dbReference type="GO" id="GO:0006952">
    <property type="term" value="P:defense response"/>
    <property type="evidence" value="ECO:0007669"/>
    <property type="project" value="InterPro"/>
</dbReference>
<keyword evidence="4" id="KW-0520">NAD</keyword>
<evidence type="ECO:0000256" key="4">
    <source>
        <dbReference type="ARBA" id="ARBA00023027"/>
    </source>
</evidence>
<dbReference type="PRINTS" id="PR00364">
    <property type="entry name" value="DISEASERSIST"/>
</dbReference>
<keyword evidence="3" id="KW-0378">Hydrolase</keyword>
<evidence type="ECO:0000259" key="5">
    <source>
        <dbReference type="SMART" id="SM00382"/>
    </source>
</evidence>
<comment type="caution">
    <text evidence="6">The sequence shown here is derived from an EMBL/GenBank/DDBJ whole genome shotgun (WGS) entry which is preliminary data.</text>
</comment>
<dbReference type="InterPro" id="IPR044974">
    <property type="entry name" value="Disease_R_plants"/>
</dbReference>
<name>A0A565C550_9BRAS</name>
<dbReference type="Pfam" id="PF23282">
    <property type="entry name" value="WHD_ROQ1"/>
    <property type="match status" value="1"/>
</dbReference>
<accession>A0A565C550</accession>
<dbReference type="AlphaFoldDB" id="A0A565C550"/>
<dbReference type="EMBL" id="CABITT030000006">
    <property type="protein sequence ID" value="VVB08750.1"/>
    <property type="molecule type" value="Genomic_DNA"/>
</dbReference>
<dbReference type="SMART" id="SM00382">
    <property type="entry name" value="AAA"/>
    <property type="match status" value="1"/>
</dbReference>
<protein>
    <recommendedName>
        <fullName evidence="5">AAA+ ATPase domain-containing protein</fullName>
    </recommendedName>
</protein>
<proteinExistence type="predicted"/>
<dbReference type="InterPro" id="IPR042197">
    <property type="entry name" value="Apaf_helical"/>
</dbReference>
<dbReference type="InterPro" id="IPR032675">
    <property type="entry name" value="LRR_dom_sf"/>
</dbReference>
<sequence>MVGIEAHLEKMQSLLHFDDEDGAMIVGISGPAGIGKTTIARALHSRLSSSFHLTCFMENVSGSYNRGLDDHGLKLSLQEQLLSKILNQNGMKIYHLGAIPERLWDQKVLIILDDVDDLEQLEALANEASWFGPGSKIIVTTEYQDLLKQHGINNTYHVDFPTKKDARKILCRYAFRQSLAPDGFEKLVERATELCSNLPLGLRVIGSTLRRKNKDDWGAILRRLENSIDRDIEGVLRVGYDNLHKDDQFLFLLIAFFFSYQDEDHVMAMLSESNLDVRFGLNTLADRSLIQKSTEGKIVMHKLLQQAGREAVQRQDQGKRQILIDTDEICDVLENDSGSRSVRGIHFDISTISNGVDISAGALKKLRNLQFLSIYKTRRDINVRVHITEDMDFPPCLRLLHWEVYPGKCLPPTFRPHYLVELNLKNTKLEKLWEGIQPLTNLKRMSLAESENLKELPDLSNATNLERLHLDRCVSLVEIPSSIRNLQKLKRLEVAYCLLLQVVPTHFNLACLEGVNMFGCFQLRKIPYISRNIISLSTTDTMIQDLPKSVRLWSSLKNLKICGSGNMENIPVEAASYLRGPQDIEEIPDCIKDLHRLEELHILGCPKLASLPELPGSLRTLGVYDCKSLETLKSSPFQSPIKAYFANCLKLGKEACRVITQQCNYAWLPGKNVPAEFNHRAIGNSMTIPSGTNEFRICVVLSPKQKMKECSALLFRQDDLPTENIFEAIPKLETEHLFICQVELPDKLESELLLEFSTTSKDINVIACGFQSFRDKTNRRHRWKERSLWHHDMSW</sequence>
<gene>
    <name evidence="6" type="ORF">ANE_LOCUS19194</name>
</gene>
<dbReference type="Gene3D" id="3.80.10.10">
    <property type="entry name" value="Ribonuclease Inhibitor"/>
    <property type="match status" value="2"/>
</dbReference>
<dbReference type="Pfam" id="PF07725">
    <property type="entry name" value="LRR_3"/>
    <property type="match status" value="1"/>
</dbReference>
<dbReference type="SUPFAM" id="SSF52540">
    <property type="entry name" value="P-loop containing nucleoside triphosphate hydrolases"/>
    <property type="match status" value="1"/>
</dbReference>
<keyword evidence="1" id="KW-0433">Leucine-rich repeat</keyword>
<reference evidence="6" key="1">
    <citation type="submission" date="2019-07" db="EMBL/GenBank/DDBJ databases">
        <authorList>
            <person name="Dittberner H."/>
        </authorList>
    </citation>
    <scope>NUCLEOTIDE SEQUENCE [LARGE SCALE GENOMIC DNA]</scope>
</reference>
<keyword evidence="2" id="KW-0677">Repeat</keyword>
<evidence type="ECO:0000256" key="2">
    <source>
        <dbReference type="ARBA" id="ARBA00022737"/>
    </source>
</evidence>
<dbReference type="InterPro" id="IPR058192">
    <property type="entry name" value="WHD_ROQ1-like"/>
</dbReference>
<dbReference type="Proteomes" id="UP000489600">
    <property type="component" value="Unassembled WGS sequence"/>
</dbReference>
<organism evidence="6 7">
    <name type="scientific">Arabis nemorensis</name>
    <dbReference type="NCBI Taxonomy" id="586526"/>
    <lineage>
        <taxon>Eukaryota</taxon>
        <taxon>Viridiplantae</taxon>
        <taxon>Streptophyta</taxon>
        <taxon>Embryophyta</taxon>
        <taxon>Tracheophyta</taxon>
        <taxon>Spermatophyta</taxon>
        <taxon>Magnoliopsida</taxon>
        <taxon>eudicotyledons</taxon>
        <taxon>Gunneridae</taxon>
        <taxon>Pentapetalae</taxon>
        <taxon>rosids</taxon>
        <taxon>malvids</taxon>
        <taxon>Brassicales</taxon>
        <taxon>Brassicaceae</taxon>
        <taxon>Arabideae</taxon>
        <taxon>Arabis</taxon>
    </lineage>
</organism>
<dbReference type="PANTHER" id="PTHR11017:SF348">
    <property type="entry name" value="TIR DOMAIN-CONTAINING PROTEIN"/>
    <property type="match status" value="1"/>
</dbReference>
<dbReference type="GO" id="GO:0043531">
    <property type="term" value="F:ADP binding"/>
    <property type="evidence" value="ECO:0007669"/>
    <property type="project" value="InterPro"/>
</dbReference>
<dbReference type="Gene3D" id="1.10.8.430">
    <property type="entry name" value="Helical domain of apoptotic protease-activating factors"/>
    <property type="match status" value="1"/>
</dbReference>
<dbReference type="PANTHER" id="PTHR11017">
    <property type="entry name" value="LEUCINE-RICH REPEAT-CONTAINING PROTEIN"/>
    <property type="match status" value="1"/>
</dbReference>
<dbReference type="OrthoDB" id="1030405at2759"/>
<dbReference type="FunFam" id="1.10.8.430:FF:000002">
    <property type="entry name" value="Disease resistance protein (TIR-NBS-LRR class)"/>
    <property type="match status" value="1"/>
</dbReference>
<evidence type="ECO:0000313" key="7">
    <source>
        <dbReference type="Proteomes" id="UP000489600"/>
    </source>
</evidence>